<dbReference type="PROSITE" id="PS51186">
    <property type="entry name" value="GNAT"/>
    <property type="match status" value="1"/>
</dbReference>
<dbReference type="PANTHER" id="PTHR43877">
    <property type="entry name" value="AMINOALKYLPHOSPHONATE N-ACETYLTRANSFERASE-RELATED-RELATED"/>
    <property type="match status" value="1"/>
</dbReference>
<evidence type="ECO:0000256" key="2">
    <source>
        <dbReference type="ARBA" id="ARBA00023315"/>
    </source>
</evidence>
<dbReference type="InterPro" id="IPR016181">
    <property type="entry name" value="Acyl_CoA_acyltransferase"/>
</dbReference>
<dbReference type="InterPro" id="IPR050832">
    <property type="entry name" value="Bact_Acetyltransf"/>
</dbReference>
<evidence type="ECO:0000313" key="5">
    <source>
        <dbReference type="Proteomes" id="UP000315439"/>
    </source>
</evidence>
<dbReference type="EMBL" id="VIKS01000001">
    <property type="protein sequence ID" value="TQV89641.1"/>
    <property type="molecule type" value="Genomic_DNA"/>
</dbReference>
<dbReference type="CDD" id="cd04301">
    <property type="entry name" value="NAT_SF"/>
    <property type="match status" value="1"/>
</dbReference>
<gene>
    <name evidence="4" type="ORF">FLL46_01800</name>
</gene>
<evidence type="ECO:0000256" key="1">
    <source>
        <dbReference type="ARBA" id="ARBA00022679"/>
    </source>
</evidence>
<dbReference type="Proteomes" id="UP000315439">
    <property type="component" value="Unassembled WGS sequence"/>
</dbReference>
<dbReference type="InterPro" id="IPR000182">
    <property type="entry name" value="GNAT_dom"/>
</dbReference>
<accession>A0A545UJK1</accession>
<evidence type="ECO:0000259" key="3">
    <source>
        <dbReference type="PROSITE" id="PS51186"/>
    </source>
</evidence>
<dbReference type="SUPFAM" id="SSF55729">
    <property type="entry name" value="Acyl-CoA N-acyltransferases (Nat)"/>
    <property type="match status" value="1"/>
</dbReference>
<dbReference type="Gene3D" id="3.40.630.30">
    <property type="match status" value="1"/>
</dbReference>
<feature type="domain" description="N-acetyltransferase" evidence="3">
    <location>
        <begin position="4"/>
        <end position="150"/>
    </location>
</feature>
<sequence>MSLIEIKQINPKDAENLIRELDEYQSKLYPPESCHLDSIETLQQDNVKFLGAVESTQIIAIGSVKILKGYGEIKRVYVPPLHRGKGLAKQILVNLESILVENEVYISRLETGPYSQDAIGLYKKLGYAECGAFGDYHDDPLSTFMEKKLSR</sequence>
<evidence type="ECO:0000313" key="4">
    <source>
        <dbReference type="EMBL" id="TQV89641.1"/>
    </source>
</evidence>
<comment type="caution">
    <text evidence="4">The sequence shown here is derived from an EMBL/GenBank/DDBJ whole genome shotgun (WGS) entry which is preliminary data.</text>
</comment>
<keyword evidence="1 4" id="KW-0808">Transferase</keyword>
<name>A0A545UJK1_9GAMM</name>
<reference evidence="4 5" key="1">
    <citation type="submission" date="2019-07" db="EMBL/GenBank/DDBJ databases">
        <title>Draft genome for Aliikangiella sp. M105.</title>
        <authorList>
            <person name="Wang G."/>
        </authorList>
    </citation>
    <scope>NUCLEOTIDE SEQUENCE [LARGE SCALE GENOMIC DNA]</scope>
    <source>
        <strain evidence="4 5">M105</strain>
    </source>
</reference>
<organism evidence="4 5">
    <name type="scientific">Aliikangiella coralliicola</name>
    <dbReference type="NCBI Taxonomy" id="2592383"/>
    <lineage>
        <taxon>Bacteria</taxon>
        <taxon>Pseudomonadati</taxon>
        <taxon>Pseudomonadota</taxon>
        <taxon>Gammaproteobacteria</taxon>
        <taxon>Oceanospirillales</taxon>
        <taxon>Pleioneaceae</taxon>
        <taxon>Aliikangiella</taxon>
    </lineage>
</organism>
<dbReference type="PANTHER" id="PTHR43877:SF2">
    <property type="entry name" value="AMINOALKYLPHOSPHONATE N-ACETYLTRANSFERASE-RELATED"/>
    <property type="match status" value="1"/>
</dbReference>
<dbReference type="OrthoDB" id="9803233at2"/>
<protein>
    <submittedName>
        <fullName evidence="4">GNAT family N-acetyltransferase</fullName>
    </submittedName>
</protein>
<keyword evidence="5" id="KW-1185">Reference proteome</keyword>
<dbReference type="Pfam" id="PF00583">
    <property type="entry name" value="Acetyltransf_1"/>
    <property type="match status" value="1"/>
</dbReference>
<proteinExistence type="predicted"/>
<keyword evidence="2" id="KW-0012">Acyltransferase</keyword>
<dbReference type="AlphaFoldDB" id="A0A545UJK1"/>
<dbReference type="GO" id="GO:0016747">
    <property type="term" value="F:acyltransferase activity, transferring groups other than amino-acyl groups"/>
    <property type="evidence" value="ECO:0007669"/>
    <property type="project" value="InterPro"/>
</dbReference>
<dbReference type="RefSeq" id="WP_142891705.1">
    <property type="nucleotide sequence ID" value="NZ_ML660160.1"/>
</dbReference>